<dbReference type="EMBL" id="CAFBMF010000044">
    <property type="protein sequence ID" value="CAB4899492.1"/>
    <property type="molecule type" value="Genomic_DNA"/>
</dbReference>
<evidence type="ECO:0000313" key="11">
    <source>
        <dbReference type="EMBL" id="CAB4759478.1"/>
    </source>
</evidence>
<keyword evidence="6 9" id="KW-1133">Transmembrane helix</keyword>
<evidence type="ECO:0000256" key="6">
    <source>
        <dbReference type="ARBA" id="ARBA00022989"/>
    </source>
</evidence>
<feature type="transmembrane region" description="Helical" evidence="9">
    <location>
        <begin position="20"/>
        <end position="40"/>
    </location>
</feature>
<evidence type="ECO:0000313" key="10">
    <source>
        <dbReference type="EMBL" id="CAB4705487.1"/>
    </source>
</evidence>
<dbReference type="GO" id="GO:0005886">
    <property type="term" value="C:plasma membrane"/>
    <property type="evidence" value="ECO:0007669"/>
    <property type="project" value="UniProtKB-SubCell"/>
</dbReference>
<evidence type="ECO:0000313" key="12">
    <source>
        <dbReference type="EMBL" id="CAB4802741.1"/>
    </source>
</evidence>
<evidence type="ECO:0000313" key="14">
    <source>
        <dbReference type="EMBL" id="CAB4899492.1"/>
    </source>
</evidence>
<keyword evidence="3" id="KW-1003">Cell membrane</keyword>
<dbReference type="PRINTS" id="PR01853">
    <property type="entry name" value="YAJCTRNLCASE"/>
</dbReference>
<dbReference type="EMBL" id="CAFAAL010000053">
    <property type="protein sequence ID" value="CAB4802741.1"/>
    <property type="molecule type" value="Genomic_DNA"/>
</dbReference>
<keyword evidence="8 9" id="KW-0472">Membrane</keyword>
<dbReference type="PANTHER" id="PTHR33909">
    <property type="entry name" value="SEC TRANSLOCON ACCESSORY COMPLEX SUBUNIT YAJC"/>
    <property type="match status" value="1"/>
</dbReference>
<dbReference type="EMBL" id="CAFBLJ010000013">
    <property type="protein sequence ID" value="CAB4860141.1"/>
    <property type="molecule type" value="Genomic_DNA"/>
</dbReference>
<dbReference type="GO" id="GO:0015031">
    <property type="term" value="P:protein transport"/>
    <property type="evidence" value="ECO:0007669"/>
    <property type="project" value="UniProtKB-KW"/>
</dbReference>
<evidence type="ECO:0000256" key="5">
    <source>
        <dbReference type="ARBA" id="ARBA00022927"/>
    </source>
</evidence>
<evidence type="ECO:0000256" key="4">
    <source>
        <dbReference type="ARBA" id="ARBA00022692"/>
    </source>
</evidence>
<gene>
    <name evidence="10" type="ORF">UFOPK2658_00065</name>
    <name evidence="11" type="ORF">UFOPK2880_00008</name>
    <name evidence="12" type="ORF">UFOPK3004_00769</name>
    <name evidence="13" type="ORF">UFOPK3304_00405</name>
    <name evidence="14" type="ORF">UFOPK3494_00863</name>
</gene>
<proteinExistence type="predicted"/>
<dbReference type="NCBIfam" id="TIGR00739">
    <property type="entry name" value="yajC"/>
    <property type="match status" value="1"/>
</dbReference>
<evidence type="ECO:0000256" key="7">
    <source>
        <dbReference type="ARBA" id="ARBA00023010"/>
    </source>
</evidence>
<keyword evidence="7" id="KW-0811">Translocation</keyword>
<accession>A0A6J7FUF8</accession>
<reference evidence="14" key="1">
    <citation type="submission" date="2020-05" db="EMBL/GenBank/DDBJ databases">
        <authorList>
            <person name="Chiriac C."/>
            <person name="Salcher M."/>
            <person name="Ghai R."/>
            <person name="Kavagutti S V."/>
        </authorList>
    </citation>
    <scope>NUCLEOTIDE SEQUENCE</scope>
</reference>
<keyword evidence="5" id="KW-0653">Protein transport</keyword>
<dbReference type="PANTHER" id="PTHR33909:SF1">
    <property type="entry name" value="SEC TRANSLOCON ACCESSORY COMPLEX SUBUNIT YAJC"/>
    <property type="match status" value="1"/>
</dbReference>
<name>A0A6J7FUF8_9ZZZZ</name>
<sequence>MFTLHSLSSLLAAETAKKSGGSFVVTLLFMGAIGAAMYFLMIRPQRRRLKESQELQRAISEGDEVITNAGIFGFVNAIDGDVVWLEISEGTEIRVSRASLLRRINPTVEPAGGEIAAESTEPDSE</sequence>
<keyword evidence="2" id="KW-0813">Transport</keyword>
<dbReference type="InterPro" id="IPR003849">
    <property type="entry name" value="Preprotein_translocase_YajC"/>
</dbReference>
<evidence type="ECO:0000256" key="9">
    <source>
        <dbReference type="SAM" id="Phobius"/>
    </source>
</evidence>
<evidence type="ECO:0000256" key="3">
    <source>
        <dbReference type="ARBA" id="ARBA00022475"/>
    </source>
</evidence>
<comment type="subcellular location">
    <subcellularLocation>
        <location evidence="1">Cell membrane</location>
        <topology evidence="1">Single-pass membrane protein</topology>
    </subcellularLocation>
</comment>
<keyword evidence="4 9" id="KW-0812">Transmembrane</keyword>
<evidence type="ECO:0000313" key="13">
    <source>
        <dbReference type="EMBL" id="CAB4860141.1"/>
    </source>
</evidence>
<evidence type="ECO:0000256" key="1">
    <source>
        <dbReference type="ARBA" id="ARBA00004162"/>
    </source>
</evidence>
<dbReference type="AlphaFoldDB" id="A0A6J7FUF8"/>
<dbReference type="Pfam" id="PF02699">
    <property type="entry name" value="YajC"/>
    <property type="match status" value="1"/>
</dbReference>
<evidence type="ECO:0000256" key="2">
    <source>
        <dbReference type="ARBA" id="ARBA00022448"/>
    </source>
</evidence>
<protein>
    <submittedName>
        <fullName evidence="14">Unannotated protein</fullName>
    </submittedName>
</protein>
<evidence type="ECO:0000256" key="8">
    <source>
        <dbReference type="ARBA" id="ARBA00023136"/>
    </source>
</evidence>
<dbReference type="EMBL" id="CAEZZP010000001">
    <property type="protein sequence ID" value="CAB4759478.1"/>
    <property type="molecule type" value="Genomic_DNA"/>
</dbReference>
<dbReference type="EMBL" id="CAEZYH010000001">
    <property type="protein sequence ID" value="CAB4705487.1"/>
    <property type="molecule type" value="Genomic_DNA"/>
</dbReference>
<organism evidence="14">
    <name type="scientific">freshwater metagenome</name>
    <dbReference type="NCBI Taxonomy" id="449393"/>
    <lineage>
        <taxon>unclassified sequences</taxon>
        <taxon>metagenomes</taxon>
        <taxon>ecological metagenomes</taxon>
    </lineage>
</organism>
<dbReference type="SMART" id="SM01323">
    <property type="entry name" value="YajC"/>
    <property type="match status" value="1"/>
</dbReference>